<dbReference type="InterPro" id="IPR002372">
    <property type="entry name" value="PQQ_rpt_dom"/>
</dbReference>
<dbReference type="RefSeq" id="WP_289164579.1">
    <property type="nucleotide sequence ID" value="NZ_JASZZN010000012.1"/>
</dbReference>
<dbReference type="Pfam" id="PF13360">
    <property type="entry name" value="PQQ_2"/>
    <property type="match status" value="1"/>
</dbReference>
<organism evidence="2 3">
    <name type="scientific">Roseiconus lacunae</name>
    <dbReference type="NCBI Taxonomy" id="2605694"/>
    <lineage>
        <taxon>Bacteria</taxon>
        <taxon>Pseudomonadati</taxon>
        <taxon>Planctomycetota</taxon>
        <taxon>Planctomycetia</taxon>
        <taxon>Pirellulales</taxon>
        <taxon>Pirellulaceae</taxon>
        <taxon>Roseiconus</taxon>
    </lineage>
</organism>
<dbReference type="PANTHER" id="PTHR34512:SF30">
    <property type="entry name" value="OUTER MEMBRANE PROTEIN ASSEMBLY FACTOR BAMB"/>
    <property type="match status" value="1"/>
</dbReference>
<dbReference type="SUPFAM" id="SSF50998">
    <property type="entry name" value="Quinoprotein alcohol dehydrogenase-like"/>
    <property type="match status" value="1"/>
</dbReference>
<proteinExistence type="predicted"/>
<dbReference type="Proteomes" id="UP001239462">
    <property type="component" value="Unassembled WGS sequence"/>
</dbReference>
<dbReference type="InterPro" id="IPR018391">
    <property type="entry name" value="PQQ_b-propeller_rpt"/>
</dbReference>
<dbReference type="InterPro" id="IPR015943">
    <property type="entry name" value="WD40/YVTN_repeat-like_dom_sf"/>
</dbReference>
<name>A0ABT7PL55_9BACT</name>
<protein>
    <submittedName>
        <fullName evidence="2">PQQ-like beta-propeller repeat protein</fullName>
    </submittedName>
</protein>
<dbReference type="SMART" id="SM00564">
    <property type="entry name" value="PQQ"/>
    <property type="match status" value="3"/>
</dbReference>
<dbReference type="PROSITE" id="PS51257">
    <property type="entry name" value="PROKAR_LIPOPROTEIN"/>
    <property type="match status" value="1"/>
</dbReference>
<gene>
    <name evidence="2" type="ORF">QTN89_16570</name>
</gene>
<evidence type="ECO:0000313" key="3">
    <source>
        <dbReference type="Proteomes" id="UP001239462"/>
    </source>
</evidence>
<dbReference type="InterPro" id="IPR011047">
    <property type="entry name" value="Quinoprotein_ADH-like_sf"/>
</dbReference>
<keyword evidence="3" id="KW-1185">Reference proteome</keyword>
<dbReference type="EMBL" id="JASZZN010000012">
    <property type="protein sequence ID" value="MDM4017063.1"/>
    <property type="molecule type" value="Genomic_DNA"/>
</dbReference>
<accession>A0ABT7PL55</accession>
<comment type="caution">
    <text evidence="2">The sequence shown here is derived from an EMBL/GenBank/DDBJ whole genome shotgun (WGS) entry which is preliminary data.</text>
</comment>
<evidence type="ECO:0000259" key="1">
    <source>
        <dbReference type="Pfam" id="PF13360"/>
    </source>
</evidence>
<evidence type="ECO:0000313" key="2">
    <source>
        <dbReference type="EMBL" id="MDM4017063.1"/>
    </source>
</evidence>
<reference evidence="2 3" key="1">
    <citation type="submission" date="2023-06" db="EMBL/GenBank/DDBJ databases">
        <title>Roseiconus lacunae JC819 isolated from Gulf of Mannar region, Tamil Nadu.</title>
        <authorList>
            <person name="Pk S."/>
            <person name="Ch S."/>
            <person name="Ch V.R."/>
        </authorList>
    </citation>
    <scope>NUCLEOTIDE SEQUENCE [LARGE SCALE GENOMIC DNA]</scope>
    <source>
        <strain evidence="2 3">JC819</strain>
    </source>
</reference>
<sequence length="497" mass="54437">MRHQKTFRSIVSLLIGCVMIGCEGADSSSEDSATSDPIAVRSTVTAEPVVAQAEQQIVDSDRASTSEVSDGQTIPMRGTEVSWPRLLGSHFDGVAPASQVSVDWTSPPQVTWTLFVGEGYGLGSVSDQTYYHFDATSSGGRAVQRIRAIDLETGTEDWSAEKPFSYNDLYGYENGPRGTPAIANDRLVSYGVDGELTCRRRSDGKELWSVSTSQTYGVVQNFFGVGASPLILDGRVIVTVGGSPPEDQQIAPGRLDRVISNGSALVAFDLETGDELWKAGEDLASYSSPRPMMIDGKQAILAFCRDHLMAIEPSDGTVLWKFKHRADKLESVNAMIPIVNNDQVFISECYDIGSALLKVTQSDASVVWKDESPSLRDHSMRCHWSTPVLIDGRLYGCSGRNNPDSDFRCVDLESGKVLWSDGRRRRSSVTQVGDVLLVMGEFGRLQVVRPNPERFELIAEYDLRDRLTSPSWAAPVVIGNRVLVRGNHRVLCLAFKS</sequence>
<feature type="domain" description="Pyrrolo-quinoline quinone repeat" evidence="1">
    <location>
        <begin position="144"/>
        <end position="420"/>
    </location>
</feature>
<dbReference type="PANTHER" id="PTHR34512">
    <property type="entry name" value="CELL SURFACE PROTEIN"/>
    <property type="match status" value="1"/>
</dbReference>
<dbReference type="Gene3D" id="2.130.10.10">
    <property type="entry name" value="YVTN repeat-like/Quinoprotein amine dehydrogenase"/>
    <property type="match status" value="2"/>
</dbReference>